<evidence type="ECO:0008006" key="3">
    <source>
        <dbReference type="Google" id="ProtNLM"/>
    </source>
</evidence>
<organism evidence="1 2">
    <name type="scientific">Oedothorax gibbosus</name>
    <dbReference type="NCBI Taxonomy" id="931172"/>
    <lineage>
        <taxon>Eukaryota</taxon>
        <taxon>Metazoa</taxon>
        <taxon>Ecdysozoa</taxon>
        <taxon>Arthropoda</taxon>
        <taxon>Chelicerata</taxon>
        <taxon>Arachnida</taxon>
        <taxon>Araneae</taxon>
        <taxon>Araneomorphae</taxon>
        <taxon>Entelegynae</taxon>
        <taxon>Araneoidea</taxon>
        <taxon>Linyphiidae</taxon>
        <taxon>Erigoninae</taxon>
        <taxon>Oedothorax</taxon>
    </lineage>
</organism>
<name>A0AAV6TRP3_9ARAC</name>
<sequence length="103" mass="12263">MASTTAYPCPECKDYYAVHGEYVQESCRHRKRECRTPPGFWDLDFSDEPIPVEGRMSPPPRRNRYDVPEKKKVECRPLPLKRGWTRVIKDDPLWWQKPIECDP</sequence>
<dbReference type="EMBL" id="JAFNEN010001190">
    <property type="protein sequence ID" value="KAG8174532.1"/>
    <property type="molecule type" value="Genomic_DNA"/>
</dbReference>
<accession>A0AAV6TRP3</accession>
<reference evidence="1 2" key="1">
    <citation type="journal article" date="2022" name="Nat. Ecol. Evol.">
        <title>A masculinizing supergene underlies an exaggerated male reproductive morph in a spider.</title>
        <authorList>
            <person name="Hendrickx F."/>
            <person name="De Corte Z."/>
            <person name="Sonet G."/>
            <person name="Van Belleghem S.M."/>
            <person name="Kostlbacher S."/>
            <person name="Vangestel C."/>
        </authorList>
    </citation>
    <scope>NUCLEOTIDE SEQUENCE [LARGE SCALE GENOMIC DNA]</scope>
    <source>
        <strain evidence="1">W744_W776</strain>
    </source>
</reference>
<protein>
    <recommendedName>
        <fullName evidence="3">DNA endonuclease RBBP8</fullName>
    </recommendedName>
</protein>
<keyword evidence="2" id="KW-1185">Reference proteome</keyword>
<comment type="caution">
    <text evidence="1">The sequence shown here is derived from an EMBL/GenBank/DDBJ whole genome shotgun (WGS) entry which is preliminary data.</text>
</comment>
<proteinExistence type="predicted"/>
<evidence type="ECO:0000313" key="2">
    <source>
        <dbReference type="Proteomes" id="UP000827092"/>
    </source>
</evidence>
<evidence type="ECO:0000313" key="1">
    <source>
        <dbReference type="EMBL" id="KAG8174532.1"/>
    </source>
</evidence>
<dbReference type="Proteomes" id="UP000827092">
    <property type="component" value="Unassembled WGS sequence"/>
</dbReference>
<gene>
    <name evidence="1" type="ORF">JTE90_010600</name>
</gene>
<dbReference type="AlphaFoldDB" id="A0AAV6TRP3"/>